<name>A0ABR2GDJ8_9ROSI</name>
<dbReference type="Proteomes" id="UP001472677">
    <property type="component" value="Unassembled WGS sequence"/>
</dbReference>
<evidence type="ECO:0000313" key="4">
    <source>
        <dbReference type="Proteomes" id="UP001472677"/>
    </source>
</evidence>
<comment type="caution">
    <text evidence="3">The sequence shown here is derived from an EMBL/GenBank/DDBJ whole genome shotgun (WGS) entry which is preliminary data.</text>
</comment>
<dbReference type="PANTHER" id="PTHR10353:SF175">
    <property type="entry name" value="BETA-GLUCOSIDASE 18-LIKE ISOFORM X1"/>
    <property type="match status" value="1"/>
</dbReference>
<reference evidence="3 4" key="1">
    <citation type="journal article" date="2024" name="G3 (Bethesda)">
        <title>Genome assembly of Hibiscus sabdariffa L. provides insights into metabolisms of medicinal natural products.</title>
        <authorList>
            <person name="Kim T."/>
        </authorList>
    </citation>
    <scope>NUCLEOTIDE SEQUENCE [LARGE SCALE GENOMIC DNA]</scope>
    <source>
        <strain evidence="3">TK-2024</strain>
        <tissue evidence="3">Old leaves</tissue>
    </source>
</reference>
<proteinExistence type="inferred from homology"/>
<dbReference type="PANTHER" id="PTHR10353">
    <property type="entry name" value="GLYCOSYL HYDROLASE"/>
    <property type="match status" value="1"/>
</dbReference>
<sequence>MGYGRGVFAPARCSQPFGNCSVGDSDKEPLIVVHNMLLAHAKAVKLYREQFQPKQGGSIGIIAHTRMYEPLRDVESDHQAVNRLLAFTGGCFIGVNCQGSPLKKLSGDHFIRAFAYTTGERDGILIGEPTGVGGFFVVPRGMEKIVDYVSSLLVHYSISKLQRSLSSNNLSSNADFIFLKRYSPPLAVPNLVHDVNRIEFHKGYLAALARAIRKGADVRGYFIWSLMDNFEWAEGYSSRFGLYQVDCATMKRTLRSFPPNGFNIFLQTNVSRLLLEPKLMQQ</sequence>
<protein>
    <submittedName>
        <fullName evidence="3">Uncharacterized protein</fullName>
    </submittedName>
</protein>
<dbReference type="Gene3D" id="3.20.20.80">
    <property type="entry name" value="Glycosidases"/>
    <property type="match status" value="2"/>
</dbReference>
<gene>
    <name evidence="3" type="ORF">V6N12_050248</name>
</gene>
<dbReference type="Pfam" id="PF00232">
    <property type="entry name" value="Glyco_hydro_1"/>
    <property type="match status" value="2"/>
</dbReference>
<comment type="similarity">
    <text evidence="1 2">Belongs to the glycosyl hydrolase 1 family.</text>
</comment>
<evidence type="ECO:0000256" key="1">
    <source>
        <dbReference type="ARBA" id="ARBA00010838"/>
    </source>
</evidence>
<keyword evidence="4" id="KW-1185">Reference proteome</keyword>
<dbReference type="InterPro" id="IPR017853">
    <property type="entry name" value="GH"/>
</dbReference>
<dbReference type="SUPFAM" id="SSF51445">
    <property type="entry name" value="(Trans)glycosidases"/>
    <property type="match status" value="1"/>
</dbReference>
<dbReference type="EMBL" id="JBBPBM010000001">
    <property type="protein sequence ID" value="KAK8600394.1"/>
    <property type="molecule type" value="Genomic_DNA"/>
</dbReference>
<accession>A0ABR2GDJ8</accession>
<organism evidence="3 4">
    <name type="scientific">Hibiscus sabdariffa</name>
    <name type="common">roselle</name>
    <dbReference type="NCBI Taxonomy" id="183260"/>
    <lineage>
        <taxon>Eukaryota</taxon>
        <taxon>Viridiplantae</taxon>
        <taxon>Streptophyta</taxon>
        <taxon>Embryophyta</taxon>
        <taxon>Tracheophyta</taxon>
        <taxon>Spermatophyta</taxon>
        <taxon>Magnoliopsida</taxon>
        <taxon>eudicotyledons</taxon>
        <taxon>Gunneridae</taxon>
        <taxon>Pentapetalae</taxon>
        <taxon>rosids</taxon>
        <taxon>malvids</taxon>
        <taxon>Malvales</taxon>
        <taxon>Malvaceae</taxon>
        <taxon>Malvoideae</taxon>
        <taxon>Hibiscus</taxon>
    </lineage>
</organism>
<dbReference type="InterPro" id="IPR001360">
    <property type="entry name" value="Glyco_hydro_1"/>
</dbReference>
<dbReference type="PRINTS" id="PR00131">
    <property type="entry name" value="GLHYDRLASE1"/>
</dbReference>
<evidence type="ECO:0000256" key="2">
    <source>
        <dbReference type="RuleBase" id="RU003690"/>
    </source>
</evidence>
<evidence type="ECO:0000313" key="3">
    <source>
        <dbReference type="EMBL" id="KAK8600394.1"/>
    </source>
</evidence>